<protein>
    <submittedName>
        <fullName evidence="1">Uncharacterized protein</fullName>
    </submittedName>
</protein>
<dbReference type="SUPFAM" id="SSF56672">
    <property type="entry name" value="DNA/RNA polymerases"/>
    <property type="match status" value="1"/>
</dbReference>
<dbReference type="InterPro" id="IPR043502">
    <property type="entry name" value="DNA/RNA_pol_sf"/>
</dbReference>
<feature type="non-terminal residue" evidence="1">
    <location>
        <position position="1"/>
    </location>
</feature>
<dbReference type="Gene3D" id="3.10.10.10">
    <property type="entry name" value="HIV Type 1 Reverse Transcriptase, subunit A, domain 1"/>
    <property type="match status" value="1"/>
</dbReference>
<comment type="caution">
    <text evidence="1">The sequence shown here is derived from an EMBL/GenBank/DDBJ whole genome shotgun (WGS) entry which is preliminary data.</text>
</comment>
<accession>W3AA79</accession>
<evidence type="ECO:0000313" key="2">
    <source>
        <dbReference type="Proteomes" id="UP000018948"/>
    </source>
</evidence>
<organism evidence="1 2">
    <name type="scientific">Phytophthora nicotianae P10297</name>
    <dbReference type="NCBI Taxonomy" id="1317064"/>
    <lineage>
        <taxon>Eukaryota</taxon>
        <taxon>Sar</taxon>
        <taxon>Stramenopiles</taxon>
        <taxon>Oomycota</taxon>
        <taxon>Peronosporomycetes</taxon>
        <taxon>Peronosporales</taxon>
        <taxon>Peronosporaceae</taxon>
        <taxon>Phytophthora</taxon>
    </lineage>
</organism>
<dbReference type="EMBL" id="ANIY01000017">
    <property type="protein sequence ID" value="ETP55424.1"/>
    <property type="molecule type" value="Genomic_DNA"/>
</dbReference>
<evidence type="ECO:0000313" key="1">
    <source>
        <dbReference type="EMBL" id="ETP55424.1"/>
    </source>
</evidence>
<dbReference type="AlphaFoldDB" id="W3AA79"/>
<reference evidence="1 2" key="1">
    <citation type="submission" date="2013-11" db="EMBL/GenBank/DDBJ databases">
        <title>The Genome Sequence of Phytophthora parasitica P10297.</title>
        <authorList>
            <consortium name="The Broad Institute Genomics Platform"/>
            <person name="Russ C."/>
            <person name="Tyler B."/>
            <person name="Panabieres F."/>
            <person name="Shan W."/>
            <person name="Tripathy S."/>
            <person name="Grunwald N."/>
            <person name="Machado M."/>
            <person name="Johnson C.S."/>
            <person name="Walker B."/>
            <person name="Young S.K."/>
            <person name="Zeng Q."/>
            <person name="Gargeya S."/>
            <person name="Fitzgerald M."/>
            <person name="Haas B."/>
            <person name="Abouelleil A."/>
            <person name="Allen A.W."/>
            <person name="Alvarado L."/>
            <person name="Arachchi H.M."/>
            <person name="Berlin A.M."/>
            <person name="Chapman S.B."/>
            <person name="Gainer-Dewar J."/>
            <person name="Goldberg J."/>
            <person name="Griggs A."/>
            <person name="Gujja S."/>
            <person name="Hansen M."/>
            <person name="Howarth C."/>
            <person name="Imamovic A."/>
            <person name="Ireland A."/>
            <person name="Larimer J."/>
            <person name="McCowan C."/>
            <person name="Murphy C."/>
            <person name="Pearson M."/>
            <person name="Poon T.W."/>
            <person name="Priest M."/>
            <person name="Roberts A."/>
            <person name="Saif S."/>
            <person name="Shea T."/>
            <person name="Sisk P."/>
            <person name="Sykes S."/>
            <person name="Wortman J."/>
            <person name="Nusbaum C."/>
            <person name="Birren B."/>
        </authorList>
    </citation>
    <scope>NUCLEOTIDE SEQUENCE [LARGE SCALE GENOMIC DNA]</scope>
    <source>
        <strain evidence="1 2">P10297</strain>
    </source>
</reference>
<name>W3AA79_PHYNI</name>
<sequence length="117" mass="13832">RQGDNGFVKTNLRVLRWTVMKFEDVFRVDLQADPVADVESFRTTLRPDAKPFRARTHRYGSTQSTFVRKHVRQVKKMGFIRRNNMSLWACATVPVQKVARPTEFLLTLVFVRMREQF</sequence>
<proteinExistence type="predicted"/>
<gene>
    <name evidence="1" type="ORF">F442_00027</name>
</gene>
<dbReference type="Proteomes" id="UP000018948">
    <property type="component" value="Unassembled WGS sequence"/>
</dbReference>